<evidence type="ECO:0000256" key="1">
    <source>
        <dbReference type="SAM" id="MobiDB-lite"/>
    </source>
</evidence>
<organism evidence="2 3">
    <name type="scientific">Durusdinium trenchii</name>
    <dbReference type="NCBI Taxonomy" id="1381693"/>
    <lineage>
        <taxon>Eukaryota</taxon>
        <taxon>Sar</taxon>
        <taxon>Alveolata</taxon>
        <taxon>Dinophyceae</taxon>
        <taxon>Suessiales</taxon>
        <taxon>Symbiodiniaceae</taxon>
        <taxon>Durusdinium</taxon>
    </lineage>
</organism>
<feature type="compositionally biased region" description="Basic and acidic residues" evidence="1">
    <location>
        <begin position="290"/>
        <end position="300"/>
    </location>
</feature>
<sequence length="449" mass="50149">MFAIQHGDQEHEFGQTRYLFSHAVSTLCSFTMSSFLVAQQTLVQAGCNPRVCEAFLGLLTVVLLVLRPWHLPRVLRRMEFNVFFTFGFLWIIELSHSLDHFLRHRALLALKEGTEGCEVEMGLRDQLSFEELGAELRGFEDGGEGASKPSRLDELFAWVIHGGWQILVAVSATLCCSLTVAALAAYRCSRPEVGFLNLWIIFTPIADVPVQAHVSHEGPRKEGGAQGAGPAAQAERPESSEPAELAQCGSASSSPVVPHVSMSHVPSSVVRIKRWERCSENPFATMFGENKAEKEKDRKKTKDKKRTSLRNESAFQPRSGEEVTMAVKQWARHAHPRANDFFASPEQLHEVLTQLAQGIDREDDPILGPDDKCVYWYGDVTKEDLQAAIRMVKPGESAESVTFVNRVLAFIFATDESFNKLMKLPKEPFKMSCGDQLCVRLSHISMETN</sequence>
<protein>
    <recommendedName>
        <fullName evidence="4">Transmembrane protein</fullName>
    </recommendedName>
</protein>
<accession>A0ABP0NAW4</accession>
<proteinExistence type="predicted"/>
<feature type="compositionally biased region" description="Basic and acidic residues" evidence="1">
    <location>
        <begin position="214"/>
        <end position="223"/>
    </location>
</feature>
<feature type="region of interest" description="Disordered" evidence="1">
    <location>
        <begin position="289"/>
        <end position="321"/>
    </location>
</feature>
<feature type="region of interest" description="Disordered" evidence="1">
    <location>
        <begin position="214"/>
        <end position="260"/>
    </location>
</feature>
<dbReference type="Proteomes" id="UP001642464">
    <property type="component" value="Unassembled WGS sequence"/>
</dbReference>
<reference evidence="2 3" key="1">
    <citation type="submission" date="2024-02" db="EMBL/GenBank/DDBJ databases">
        <authorList>
            <person name="Chen Y."/>
            <person name="Shah S."/>
            <person name="Dougan E. K."/>
            <person name="Thang M."/>
            <person name="Chan C."/>
        </authorList>
    </citation>
    <scope>NUCLEOTIDE SEQUENCE [LARGE SCALE GENOMIC DNA]</scope>
</reference>
<name>A0ABP0NAW4_9DINO</name>
<comment type="caution">
    <text evidence="2">The sequence shown here is derived from an EMBL/GenBank/DDBJ whole genome shotgun (WGS) entry which is preliminary data.</text>
</comment>
<feature type="compositionally biased region" description="Low complexity" evidence="1">
    <location>
        <begin position="250"/>
        <end position="260"/>
    </location>
</feature>
<evidence type="ECO:0000313" key="3">
    <source>
        <dbReference type="Proteomes" id="UP001642464"/>
    </source>
</evidence>
<evidence type="ECO:0008006" key="4">
    <source>
        <dbReference type="Google" id="ProtNLM"/>
    </source>
</evidence>
<keyword evidence="3" id="KW-1185">Reference proteome</keyword>
<evidence type="ECO:0000313" key="2">
    <source>
        <dbReference type="EMBL" id="CAK9060841.1"/>
    </source>
</evidence>
<gene>
    <name evidence="2" type="ORF">SCF082_LOCUS31972</name>
</gene>
<dbReference type="EMBL" id="CAXAMM010027446">
    <property type="protein sequence ID" value="CAK9060841.1"/>
    <property type="molecule type" value="Genomic_DNA"/>
</dbReference>